<sequence>MRNTVLVSGGGSGLGLALVISYLAKGDNVATFTRNWNSTLNKLQREYPQNLYIGVFDINEKNSLKRFVKQVREKFLSVDILINNVGYLYEGLQVLTPDDEIERTIYANIISPFILIREVSGIMIRKKKGVIINISSINAVKGHKGVSLYSLSKAAMDGLTRSLAKELGPMNIRVNSVVPGFFDSNLVKDIHEQRRKGILKRTALPRLGSSDDVAKVVLFLTSDDASFITGQLIIVDGGIVC</sequence>
<dbReference type="AlphaFoldDB" id="A0A760BDN5"/>
<organism evidence="3">
    <name type="scientific">Salmonella enterica</name>
    <name type="common">Salmonella choleraesuis</name>
    <dbReference type="NCBI Taxonomy" id="28901"/>
    <lineage>
        <taxon>Bacteria</taxon>
        <taxon>Pseudomonadati</taxon>
        <taxon>Pseudomonadota</taxon>
        <taxon>Gammaproteobacteria</taxon>
        <taxon>Enterobacterales</taxon>
        <taxon>Enterobacteriaceae</taxon>
        <taxon>Salmonella</taxon>
    </lineage>
</organism>
<dbReference type="SUPFAM" id="SSF51735">
    <property type="entry name" value="NAD(P)-binding Rossmann-fold domains"/>
    <property type="match status" value="1"/>
</dbReference>
<dbReference type="GO" id="GO:0016616">
    <property type="term" value="F:oxidoreductase activity, acting on the CH-OH group of donors, NAD or NADP as acceptor"/>
    <property type="evidence" value="ECO:0007669"/>
    <property type="project" value="TreeGrafter"/>
</dbReference>
<protein>
    <submittedName>
        <fullName evidence="3">SDR family oxidoreductase</fullName>
    </submittedName>
</protein>
<evidence type="ECO:0000256" key="2">
    <source>
        <dbReference type="ARBA" id="ARBA00023002"/>
    </source>
</evidence>
<dbReference type="Gene3D" id="3.40.50.720">
    <property type="entry name" value="NAD(P)-binding Rossmann-like Domain"/>
    <property type="match status" value="1"/>
</dbReference>
<reference evidence="3" key="2">
    <citation type="submission" date="2020-02" db="EMBL/GenBank/DDBJ databases">
        <authorList>
            <consortium name="NCBI Pathogen Detection Project"/>
        </authorList>
    </citation>
    <scope>NUCLEOTIDE SEQUENCE</scope>
    <source>
        <strain evidence="3">MA.CK_94/00001630</strain>
    </source>
</reference>
<gene>
    <name evidence="3" type="ORF">G8W61_005121</name>
</gene>
<accession>A0A760BDN5</accession>
<comment type="similarity">
    <text evidence="1">Belongs to the short-chain dehydrogenases/reductases (SDR) family.</text>
</comment>
<dbReference type="PRINTS" id="PR00080">
    <property type="entry name" value="SDRFAMILY"/>
</dbReference>
<dbReference type="GO" id="GO:0006633">
    <property type="term" value="P:fatty acid biosynthetic process"/>
    <property type="evidence" value="ECO:0007669"/>
    <property type="project" value="TreeGrafter"/>
</dbReference>
<dbReference type="InterPro" id="IPR002347">
    <property type="entry name" value="SDR_fam"/>
</dbReference>
<reference evidence="3" key="1">
    <citation type="journal article" date="2018" name="Genome Biol.">
        <title>SKESA: strategic k-mer extension for scrupulous assemblies.</title>
        <authorList>
            <person name="Souvorov A."/>
            <person name="Agarwala R."/>
            <person name="Lipman D.J."/>
        </authorList>
    </citation>
    <scope>NUCLEOTIDE SEQUENCE</scope>
    <source>
        <strain evidence="3">MA.CK_94/00001630</strain>
    </source>
</reference>
<name>A0A760BDN5_SALER</name>
<keyword evidence="2" id="KW-0560">Oxidoreductase</keyword>
<dbReference type="Pfam" id="PF13561">
    <property type="entry name" value="adh_short_C2"/>
    <property type="match status" value="1"/>
</dbReference>
<evidence type="ECO:0000256" key="1">
    <source>
        <dbReference type="ARBA" id="ARBA00006484"/>
    </source>
</evidence>
<dbReference type="PRINTS" id="PR00081">
    <property type="entry name" value="GDHRDH"/>
</dbReference>
<dbReference type="GO" id="GO:0048038">
    <property type="term" value="F:quinone binding"/>
    <property type="evidence" value="ECO:0007669"/>
    <property type="project" value="TreeGrafter"/>
</dbReference>
<dbReference type="PANTHER" id="PTHR42760:SF133">
    <property type="entry name" value="3-OXOACYL-[ACYL-CARRIER-PROTEIN] REDUCTASE"/>
    <property type="match status" value="1"/>
</dbReference>
<comment type="caution">
    <text evidence="3">The sequence shown here is derived from an EMBL/GenBank/DDBJ whole genome shotgun (WGS) entry which is preliminary data.</text>
</comment>
<evidence type="ECO:0000313" key="3">
    <source>
        <dbReference type="EMBL" id="HAG2284726.1"/>
    </source>
</evidence>
<dbReference type="EMBL" id="DAAXRP010000028">
    <property type="protein sequence ID" value="HAG2284726.1"/>
    <property type="molecule type" value="Genomic_DNA"/>
</dbReference>
<dbReference type="PANTHER" id="PTHR42760">
    <property type="entry name" value="SHORT-CHAIN DEHYDROGENASES/REDUCTASES FAMILY MEMBER"/>
    <property type="match status" value="1"/>
</dbReference>
<dbReference type="CDD" id="cd05233">
    <property type="entry name" value="SDR_c"/>
    <property type="match status" value="1"/>
</dbReference>
<dbReference type="FunFam" id="3.40.50.720:FF:000173">
    <property type="entry name" value="3-oxoacyl-[acyl-carrier protein] reductase"/>
    <property type="match status" value="1"/>
</dbReference>
<proteinExistence type="inferred from homology"/>
<dbReference type="InterPro" id="IPR036291">
    <property type="entry name" value="NAD(P)-bd_dom_sf"/>
</dbReference>